<evidence type="ECO:0000256" key="3">
    <source>
        <dbReference type="ARBA" id="ARBA00022692"/>
    </source>
</evidence>
<keyword evidence="5 8" id="KW-0472">Membrane</keyword>
<evidence type="ECO:0000256" key="4">
    <source>
        <dbReference type="ARBA" id="ARBA00022989"/>
    </source>
</evidence>
<accession>B4HE45</accession>
<protein>
    <submittedName>
        <fullName evidence="9">GM23668</fullName>
    </submittedName>
</protein>
<dbReference type="OMA" id="LSWIWHL"/>
<gene>
    <name evidence="9" type="primary">Dsec\GM23668</name>
    <name evidence="9" type="ORF">Dsec_GM23668</name>
</gene>
<keyword evidence="2" id="KW-1003">Cell membrane</keyword>
<feature type="transmembrane region" description="Helical" evidence="8">
    <location>
        <begin position="379"/>
        <end position="403"/>
    </location>
</feature>
<name>B4HE45_DROSE</name>
<keyword evidence="7" id="KW-0325">Glycoprotein</keyword>
<dbReference type="PhylomeDB" id="B4HE45"/>
<dbReference type="STRING" id="7238.B4HE45"/>
<sequence length="614" mass="70679">MSCQNVALPFKPLLYLKPYMTEQRISEYAGGKNPQLKFLRELISVIEEGREIRTIMVIKHSRDENCHLDQWNPSGSPILRANEMGSIRISGYFNDQTVILACMGENSDYGLLKSLANAMDNMRQERIILWSQREPTKMLLDYISQQADRYNFVQMIIVAMNEDPDAVPSLQQLNPYPTPRCCQLTNISNIKGPSFIGSGLSFHGRTAILKESVDSNIRFKVRSPSGPIPLSELKDYEIVQFAVKYNLSLKLYDQNDTKSDNFDIQLGPRFITKDFPTQMPFVSPNTACSLIVIVPCSPKWRFMDVLHKLGVLKLIGCFLIAYGVFVLIECVILWLTHRISGREVCLTSLNPLLNPRAFRGILGLPFPEFRRSSISLRQLFLVISVFGLVYSNFVSCTLSALLMKPAQNPQVRNFKELRDSGMVTIMDKYTHSYIENHIDSEFFDNVLPNYLILQKKETLRMLLNFNDSYSYIMYTTTWRSLKTLQKSLDERVFCEAESLTIAWNLPRMYVLGNNSVLKGMLTRYITYIPQTGIPEAWTKKLPKALKLLYNVTYPRRIKEEAVPLSIQHLSWIWHLLVIGESIAIVVFILEILLQKRNQHTSNMRGRSREDDDFV</sequence>
<evidence type="ECO:0000256" key="1">
    <source>
        <dbReference type="ARBA" id="ARBA00004651"/>
    </source>
</evidence>
<dbReference type="PANTHER" id="PTHR42643">
    <property type="entry name" value="IONOTROPIC RECEPTOR 20A-RELATED"/>
    <property type="match status" value="1"/>
</dbReference>
<evidence type="ECO:0000256" key="5">
    <source>
        <dbReference type="ARBA" id="ARBA00023136"/>
    </source>
</evidence>
<evidence type="ECO:0000313" key="9">
    <source>
        <dbReference type="EMBL" id="EDW43142.1"/>
    </source>
</evidence>
<comment type="subcellular location">
    <subcellularLocation>
        <location evidence="1">Cell membrane</location>
        <topology evidence="1">Multi-pass membrane protein</topology>
    </subcellularLocation>
</comment>
<dbReference type="EMBL" id="CH480815">
    <property type="protein sequence ID" value="EDW43142.1"/>
    <property type="molecule type" value="Genomic_DNA"/>
</dbReference>
<dbReference type="GO" id="GO:0005886">
    <property type="term" value="C:plasma membrane"/>
    <property type="evidence" value="ECO:0007669"/>
    <property type="project" value="UniProtKB-SubCell"/>
</dbReference>
<evidence type="ECO:0000256" key="8">
    <source>
        <dbReference type="SAM" id="Phobius"/>
    </source>
</evidence>
<proteinExistence type="predicted"/>
<organism evidence="10">
    <name type="scientific">Drosophila sechellia</name>
    <name type="common">Fruit fly</name>
    <dbReference type="NCBI Taxonomy" id="7238"/>
    <lineage>
        <taxon>Eukaryota</taxon>
        <taxon>Metazoa</taxon>
        <taxon>Ecdysozoa</taxon>
        <taxon>Arthropoda</taxon>
        <taxon>Hexapoda</taxon>
        <taxon>Insecta</taxon>
        <taxon>Pterygota</taxon>
        <taxon>Neoptera</taxon>
        <taxon>Endopterygota</taxon>
        <taxon>Diptera</taxon>
        <taxon>Brachycera</taxon>
        <taxon>Muscomorpha</taxon>
        <taxon>Ephydroidea</taxon>
        <taxon>Drosophilidae</taxon>
        <taxon>Drosophila</taxon>
        <taxon>Sophophora</taxon>
    </lineage>
</organism>
<dbReference type="InterPro" id="IPR052192">
    <property type="entry name" value="Insect_Ionotropic_Sensory_Rcpt"/>
</dbReference>
<keyword evidence="4 8" id="KW-1133">Transmembrane helix</keyword>
<dbReference type="Proteomes" id="UP000001292">
    <property type="component" value="Unassembled WGS sequence"/>
</dbReference>
<feature type="transmembrane region" description="Helical" evidence="8">
    <location>
        <begin position="571"/>
        <end position="593"/>
    </location>
</feature>
<reference evidence="9 10" key="1">
    <citation type="journal article" date="2007" name="Nature">
        <title>Evolution of genes and genomes on the Drosophila phylogeny.</title>
        <authorList>
            <consortium name="Drosophila 12 Genomes Consortium"/>
            <person name="Clark A.G."/>
            <person name="Eisen M.B."/>
            <person name="Smith D.R."/>
            <person name="Bergman C.M."/>
            <person name="Oliver B."/>
            <person name="Markow T.A."/>
            <person name="Kaufman T.C."/>
            <person name="Kellis M."/>
            <person name="Gelbart W."/>
            <person name="Iyer V.N."/>
            <person name="Pollard D.A."/>
            <person name="Sackton T.B."/>
            <person name="Larracuente A.M."/>
            <person name="Singh N.D."/>
            <person name="Abad J.P."/>
            <person name="Abt D.N."/>
            <person name="Adryan B."/>
            <person name="Aguade M."/>
            <person name="Akashi H."/>
            <person name="Anderson W.W."/>
            <person name="Aquadro C.F."/>
            <person name="Ardell D.H."/>
            <person name="Arguello R."/>
            <person name="Artieri C.G."/>
            <person name="Barbash D.A."/>
            <person name="Barker D."/>
            <person name="Barsanti P."/>
            <person name="Batterham P."/>
            <person name="Batzoglou S."/>
            <person name="Begun D."/>
            <person name="Bhutkar A."/>
            <person name="Blanco E."/>
            <person name="Bosak S.A."/>
            <person name="Bradley R.K."/>
            <person name="Brand A.D."/>
            <person name="Brent M.R."/>
            <person name="Brooks A.N."/>
            <person name="Brown R.H."/>
            <person name="Butlin R.K."/>
            <person name="Caggese C."/>
            <person name="Calvi B.R."/>
            <person name="Bernardo de Carvalho A."/>
            <person name="Caspi A."/>
            <person name="Castrezana S."/>
            <person name="Celniker S.E."/>
            <person name="Chang J.L."/>
            <person name="Chapple C."/>
            <person name="Chatterji S."/>
            <person name="Chinwalla A."/>
            <person name="Civetta A."/>
            <person name="Clifton S.W."/>
            <person name="Comeron J.M."/>
            <person name="Costello J.C."/>
            <person name="Coyne J.A."/>
            <person name="Daub J."/>
            <person name="David R.G."/>
            <person name="Delcher A.L."/>
            <person name="Delehaunty K."/>
            <person name="Do C.B."/>
            <person name="Ebling H."/>
            <person name="Edwards K."/>
            <person name="Eickbush T."/>
            <person name="Evans J.D."/>
            <person name="Filipski A."/>
            <person name="Findeiss S."/>
            <person name="Freyhult E."/>
            <person name="Fulton L."/>
            <person name="Fulton R."/>
            <person name="Garcia A.C."/>
            <person name="Gardiner A."/>
            <person name="Garfield D.A."/>
            <person name="Garvin B.E."/>
            <person name="Gibson G."/>
            <person name="Gilbert D."/>
            <person name="Gnerre S."/>
            <person name="Godfrey J."/>
            <person name="Good R."/>
            <person name="Gotea V."/>
            <person name="Gravely B."/>
            <person name="Greenberg A.J."/>
            <person name="Griffiths-Jones S."/>
            <person name="Gross S."/>
            <person name="Guigo R."/>
            <person name="Gustafson E.A."/>
            <person name="Haerty W."/>
            <person name="Hahn M.W."/>
            <person name="Halligan D.L."/>
            <person name="Halpern A.L."/>
            <person name="Halter G.M."/>
            <person name="Han M.V."/>
            <person name="Heger A."/>
            <person name="Hillier L."/>
            <person name="Hinrichs A.S."/>
            <person name="Holmes I."/>
            <person name="Hoskins R.A."/>
            <person name="Hubisz M.J."/>
            <person name="Hultmark D."/>
            <person name="Huntley M.A."/>
            <person name="Jaffe D.B."/>
            <person name="Jagadeeshan S."/>
            <person name="Jeck W.R."/>
            <person name="Johnson J."/>
            <person name="Jones C.D."/>
            <person name="Jordan W.C."/>
            <person name="Karpen G.H."/>
            <person name="Kataoka E."/>
            <person name="Keightley P.D."/>
            <person name="Kheradpour P."/>
            <person name="Kirkness E.F."/>
            <person name="Koerich L.B."/>
            <person name="Kristiansen K."/>
            <person name="Kudrna D."/>
            <person name="Kulathinal R.J."/>
            <person name="Kumar S."/>
            <person name="Kwok R."/>
            <person name="Lander E."/>
            <person name="Langley C.H."/>
            <person name="Lapoint R."/>
            <person name="Lazzaro B.P."/>
            <person name="Lee S.J."/>
            <person name="Levesque L."/>
            <person name="Li R."/>
            <person name="Lin C.F."/>
            <person name="Lin M.F."/>
            <person name="Lindblad-Toh K."/>
            <person name="Llopart A."/>
            <person name="Long M."/>
            <person name="Low L."/>
            <person name="Lozovsky E."/>
            <person name="Lu J."/>
            <person name="Luo M."/>
            <person name="Machado C.A."/>
            <person name="Makalowski W."/>
            <person name="Marzo M."/>
            <person name="Matsuda M."/>
            <person name="Matzkin L."/>
            <person name="McAllister B."/>
            <person name="McBride C.S."/>
            <person name="McKernan B."/>
            <person name="McKernan K."/>
            <person name="Mendez-Lago M."/>
            <person name="Minx P."/>
            <person name="Mollenhauer M.U."/>
            <person name="Montooth K."/>
            <person name="Mount S.M."/>
            <person name="Mu X."/>
            <person name="Myers E."/>
            <person name="Negre B."/>
            <person name="Newfeld S."/>
            <person name="Nielsen R."/>
            <person name="Noor M.A."/>
            <person name="O'Grady P."/>
            <person name="Pachter L."/>
            <person name="Papaceit M."/>
            <person name="Parisi M.J."/>
            <person name="Parisi M."/>
            <person name="Parts L."/>
            <person name="Pedersen J.S."/>
            <person name="Pesole G."/>
            <person name="Phillippy A.M."/>
            <person name="Ponting C.P."/>
            <person name="Pop M."/>
            <person name="Porcelli D."/>
            <person name="Powell J.R."/>
            <person name="Prohaska S."/>
            <person name="Pruitt K."/>
            <person name="Puig M."/>
            <person name="Quesneville H."/>
            <person name="Ram K.R."/>
            <person name="Rand D."/>
            <person name="Rasmussen M.D."/>
            <person name="Reed L.K."/>
            <person name="Reenan R."/>
            <person name="Reily A."/>
            <person name="Remington K.A."/>
            <person name="Rieger T.T."/>
            <person name="Ritchie M.G."/>
            <person name="Robin C."/>
            <person name="Rogers Y.H."/>
            <person name="Rohde C."/>
            <person name="Rozas J."/>
            <person name="Rubenfield M.J."/>
            <person name="Ruiz A."/>
            <person name="Russo S."/>
            <person name="Salzberg S.L."/>
            <person name="Sanchez-Gracia A."/>
            <person name="Saranga D.J."/>
            <person name="Sato H."/>
            <person name="Schaeffer S.W."/>
            <person name="Schatz M.C."/>
            <person name="Schlenke T."/>
            <person name="Schwartz R."/>
            <person name="Segarra C."/>
            <person name="Singh R.S."/>
            <person name="Sirot L."/>
            <person name="Sirota M."/>
            <person name="Sisneros N.B."/>
            <person name="Smith C.D."/>
            <person name="Smith T.F."/>
            <person name="Spieth J."/>
            <person name="Stage D.E."/>
            <person name="Stark A."/>
            <person name="Stephan W."/>
            <person name="Strausberg R.L."/>
            <person name="Strempel S."/>
            <person name="Sturgill D."/>
            <person name="Sutton G."/>
            <person name="Sutton G.G."/>
            <person name="Tao W."/>
            <person name="Teichmann S."/>
            <person name="Tobari Y.N."/>
            <person name="Tomimura Y."/>
            <person name="Tsolas J.M."/>
            <person name="Valente V.L."/>
            <person name="Venter E."/>
            <person name="Venter J.C."/>
            <person name="Vicario S."/>
            <person name="Vieira F.G."/>
            <person name="Vilella A.J."/>
            <person name="Villasante A."/>
            <person name="Walenz B."/>
            <person name="Wang J."/>
            <person name="Wasserman M."/>
            <person name="Watts T."/>
            <person name="Wilson D."/>
            <person name="Wilson R.K."/>
            <person name="Wing R.A."/>
            <person name="Wolfner M.F."/>
            <person name="Wong A."/>
            <person name="Wong G.K."/>
            <person name="Wu C.I."/>
            <person name="Wu G."/>
            <person name="Yamamoto D."/>
            <person name="Yang H.P."/>
            <person name="Yang S.P."/>
            <person name="Yorke J.A."/>
            <person name="Yoshida K."/>
            <person name="Zdobnov E."/>
            <person name="Zhang P."/>
            <person name="Zhang Y."/>
            <person name="Zimin A.V."/>
            <person name="Baldwin J."/>
            <person name="Abdouelleil A."/>
            <person name="Abdulkadir J."/>
            <person name="Abebe A."/>
            <person name="Abera B."/>
            <person name="Abreu J."/>
            <person name="Acer S.C."/>
            <person name="Aftuck L."/>
            <person name="Alexander A."/>
            <person name="An P."/>
            <person name="Anderson E."/>
            <person name="Anderson S."/>
            <person name="Arachi H."/>
            <person name="Azer M."/>
            <person name="Bachantsang P."/>
            <person name="Barry A."/>
            <person name="Bayul T."/>
            <person name="Berlin A."/>
            <person name="Bessette D."/>
            <person name="Bloom T."/>
            <person name="Blye J."/>
            <person name="Boguslavskiy L."/>
            <person name="Bonnet C."/>
            <person name="Boukhgalter B."/>
            <person name="Bourzgui I."/>
            <person name="Brown A."/>
            <person name="Cahill P."/>
            <person name="Channer S."/>
            <person name="Cheshatsang Y."/>
            <person name="Chuda L."/>
            <person name="Citroen M."/>
            <person name="Collymore A."/>
            <person name="Cooke P."/>
            <person name="Costello M."/>
            <person name="D'Aco K."/>
            <person name="Daza R."/>
            <person name="De Haan G."/>
            <person name="DeGray S."/>
            <person name="DeMaso C."/>
            <person name="Dhargay N."/>
            <person name="Dooley K."/>
            <person name="Dooley E."/>
            <person name="Doricent M."/>
            <person name="Dorje P."/>
            <person name="Dorjee K."/>
            <person name="Dupes A."/>
            <person name="Elong R."/>
            <person name="Falk J."/>
            <person name="Farina A."/>
            <person name="Faro S."/>
            <person name="Ferguson D."/>
            <person name="Fisher S."/>
            <person name="Foley C.D."/>
            <person name="Franke A."/>
            <person name="Friedrich D."/>
            <person name="Gadbois L."/>
            <person name="Gearin G."/>
            <person name="Gearin C.R."/>
            <person name="Giannoukos G."/>
            <person name="Goode T."/>
            <person name="Graham J."/>
            <person name="Grandbois E."/>
            <person name="Grewal S."/>
            <person name="Gyaltsen K."/>
            <person name="Hafez N."/>
            <person name="Hagos B."/>
            <person name="Hall J."/>
            <person name="Henson C."/>
            <person name="Hollinger A."/>
            <person name="Honan T."/>
            <person name="Huard M.D."/>
            <person name="Hughes L."/>
            <person name="Hurhula B."/>
            <person name="Husby M.E."/>
            <person name="Kamat A."/>
            <person name="Kanga B."/>
            <person name="Kashin S."/>
            <person name="Khazanovich D."/>
            <person name="Kisner P."/>
            <person name="Lance K."/>
            <person name="Lara M."/>
            <person name="Lee W."/>
            <person name="Lennon N."/>
            <person name="Letendre F."/>
            <person name="LeVine R."/>
            <person name="Lipovsky A."/>
            <person name="Liu X."/>
            <person name="Liu J."/>
            <person name="Liu S."/>
            <person name="Lokyitsang T."/>
            <person name="Lokyitsang Y."/>
            <person name="Lubonja R."/>
            <person name="Lui A."/>
            <person name="MacDonald P."/>
            <person name="Magnisalis V."/>
            <person name="Maru K."/>
            <person name="Matthews C."/>
            <person name="McCusker W."/>
            <person name="McDonough S."/>
            <person name="Mehta T."/>
            <person name="Meldrim J."/>
            <person name="Meneus L."/>
            <person name="Mihai O."/>
            <person name="Mihalev A."/>
            <person name="Mihova T."/>
            <person name="Mittelman R."/>
            <person name="Mlenga V."/>
            <person name="Montmayeur A."/>
            <person name="Mulrain L."/>
            <person name="Navidi A."/>
            <person name="Naylor J."/>
            <person name="Negash T."/>
            <person name="Nguyen T."/>
            <person name="Nguyen N."/>
            <person name="Nicol R."/>
            <person name="Norbu C."/>
            <person name="Norbu N."/>
            <person name="Novod N."/>
            <person name="O'Neill B."/>
            <person name="Osman S."/>
            <person name="Markiewicz E."/>
            <person name="Oyono O.L."/>
            <person name="Patti C."/>
            <person name="Phunkhang P."/>
            <person name="Pierre F."/>
            <person name="Priest M."/>
            <person name="Raghuraman S."/>
            <person name="Rege F."/>
            <person name="Reyes R."/>
            <person name="Rise C."/>
            <person name="Rogov P."/>
            <person name="Ross K."/>
            <person name="Ryan E."/>
            <person name="Settipalli S."/>
            <person name="Shea T."/>
            <person name="Sherpa N."/>
            <person name="Shi L."/>
            <person name="Shih D."/>
            <person name="Sparrow T."/>
            <person name="Spaulding J."/>
            <person name="Stalker J."/>
            <person name="Stange-Thomann N."/>
            <person name="Stavropoulos S."/>
            <person name="Stone C."/>
            <person name="Strader C."/>
            <person name="Tesfaye S."/>
            <person name="Thomson T."/>
            <person name="Thoulutsang Y."/>
            <person name="Thoulutsang D."/>
            <person name="Topham K."/>
            <person name="Topping I."/>
            <person name="Tsamla T."/>
            <person name="Vassiliev H."/>
            <person name="Vo A."/>
            <person name="Wangchuk T."/>
            <person name="Wangdi T."/>
            <person name="Weiand M."/>
            <person name="Wilkinson J."/>
            <person name="Wilson A."/>
            <person name="Yadav S."/>
            <person name="Young G."/>
            <person name="Yu Q."/>
            <person name="Zembek L."/>
            <person name="Zhong D."/>
            <person name="Zimmer A."/>
            <person name="Zwirko Z."/>
            <person name="Jaffe D.B."/>
            <person name="Alvarez P."/>
            <person name="Brockman W."/>
            <person name="Butler J."/>
            <person name="Chin C."/>
            <person name="Gnerre S."/>
            <person name="Grabherr M."/>
            <person name="Kleber M."/>
            <person name="Mauceli E."/>
            <person name="MacCallum I."/>
        </authorList>
    </citation>
    <scope>NUCLEOTIDE SEQUENCE [LARGE SCALE GENOMIC DNA]</scope>
    <source>
        <strain evidence="10">Rob3c / Tucson 14021-0248.25</strain>
    </source>
</reference>
<evidence type="ECO:0000313" key="10">
    <source>
        <dbReference type="Proteomes" id="UP000001292"/>
    </source>
</evidence>
<keyword evidence="10" id="KW-1185">Reference proteome</keyword>
<evidence type="ECO:0000256" key="6">
    <source>
        <dbReference type="ARBA" id="ARBA00023170"/>
    </source>
</evidence>
<keyword evidence="3 8" id="KW-0812">Transmembrane</keyword>
<dbReference type="HOGENOM" id="CLU_021814_1_1_1"/>
<keyword evidence="6" id="KW-0675">Receptor</keyword>
<dbReference type="PANTHER" id="PTHR42643:SF41">
    <property type="entry name" value="IONOTROPIC RECEPTOR 20A-RELATED"/>
    <property type="match status" value="1"/>
</dbReference>
<feature type="transmembrane region" description="Helical" evidence="8">
    <location>
        <begin position="311"/>
        <end position="335"/>
    </location>
</feature>
<evidence type="ECO:0000256" key="2">
    <source>
        <dbReference type="ARBA" id="ARBA00022475"/>
    </source>
</evidence>
<dbReference type="AlphaFoldDB" id="B4HE45"/>
<evidence type="ECO:0000256" key="7">
    <source>
        <dbReference type="ARBA" id="ARBA00023180"/>
    </source>
</evidence>